<proteinExistence type="predicted"/>
<protein>
    <submittedName>
        <fullName evidence="2">DUF4267 domain-containing protein</fullName>
    </submittedName>
</protein>
<feature type="transmembrane region" description="Helical" evidence="1">
    <location>
        <begin position="102"/>
        <end position="122"/>
    </location>
</feature>
<evidence type="ECO:0000256" key="1">
    <source>
        <dbReference type="SAM" id="Phobius"/>
    </source>
</evidence>
<gene>
    <name evidence="2" type="ORF">IDF66_15470</name>
</gene>
<keyword evidence="3" id="KW-1185">Reference proteome</keyword>
<organism evidence="2 3">
    <name type="scientific">Gordonia hankookensis</name>
    <dbReference type="NCBI Taxonomy" id="589403"/>
    <lineage>
        <taxon>Bacteria</taxon>
        <taxon>Bacillati</taxon>
        <taxon>Actinomycetota</taxon>
        <taxon>Actinomycetes</taxon>
        <taxon>Mycobacteriales</taxon>
        <taxon>Gordoniaceae</taxon>
        <taxon>Gordonia</taxon>
    </lineage>
</organism>
<name>A0ABR7WEB0_9ACTN</name>
<keyword evidence="1" id="KW-0472">Membrane</keyword>
<reference evidence="2 3" key="1">
    <citation type="submission" date="2020-09" db="EMBL/GenBank/DDBJ databases">
        <title>Novel species in genus Gordonia.</title>
        <authorList>
            <person name="Zhang G."/>
        </authorList>
    </citation>
    <scope>NUCLEOTIDE SEQUENCE [LARGE SCALE GENOMIC DNA]</scope>
    <source>
        <strain evidence="2 3">ON-33</strain>
    </source>
</reference>
<dbReference type="Pfam" id="PF14087">
    <property type="entry name" value="DUF4267"/>
    <property type="match status" value="1"/>
</dbReference>
<evidence type="ECO:0000313" key="2">
    <source>
        <dbReference type="EMBL" id="MBD1320985.1"/>
    </source>
</evidence>
<keyword evidence="1" id="KW-1133">Transmembrane helix</keyword>
<sequence>MLTSSIGLVLSWIGGLGIVAIGVAYLAKNEKNAAGFGLPVLPASDARGWWQVKGIRDVASGLLVIVFTFAARDQLALLVLVLVLIPLGDMWIVLSNEGDRKAALGIHGATALAMIVAAVLLFV</sequence>
<dbReference type="EMBL" id="JACWMS010000003">
    <property type="protein sequence ID" value="MBD1320985.1"/>
    <property type="molecule type" value="Genomic_DNA"/>
</dbReference>
<keyword evidence="1" id="KW-0812">Transmembrane</keyword>
<dbReference type="InterPro" id="IPR025363">
    <property type="entry name" value="DUF4267"/>
</dbReference>
<dbReference type="RefSeq" id="WP_190267642.1">
    <property type="nucleotide sequence ID" value="NZ_BAABAD010000005.1"/>
</dbReference>
<accession>A0ABR7WEB0</accession>
<dbReference type="Proteomes" id="UP000602395">
    <property type="component" value="Unassembled WGS sequence"/>
</dbReference>
<feature type="transmembrane region" description="Helical" evidence="1">
    <location>
        <begin position="6"/>
        <end position="27"/>
    </location>
</feature>
<feature type="transmembrane region" description="Helical" evidence="1">
    <location>
        <begin position="77"/>
        <end position="95"/>
    </location>
</feature>
<evidence type="ECO:0000313" key="3">
    <source>
        <dbReference type="Proteomes" id="UP000602395"/>
    </source>
</evidence>
<comment type="caution">
    <text evidence="2">The sequence shown here is derived from an EMBL/GenBank/DDBJ whole genome shotgun (WGS) entry which is preliminary data.</text>
</comment>